<sequence length="1549" mass="172011">MDGNYQRPRVQTNGSTSGRRPSLEGRRGTPLSGGAPTPATLPGGMTRAERFEDERRRITESCFSKMDTSGALAESYITHIRIQEDAAYPQSPPPPESDPSNKKPRVIVASVRNSGRVRLHKARENANGSFSIGKTWNMEDLTAVESFTGAVPTNEEESRRKEWAGDVGFIVTIAKPYYWEAGTAKEKEFFIGSLVKIYRKYTQGKIPELHGFSPREMDGLLGPPGPSPRPGQQRPGQPPPRPGQSVSPNRGLALGSSPEPPGLQQRPQQPGPRSRPPTAGDERGPPLDRGPPPPRAASSQGQSQMPPYFQNRDPGRQPRPRPSMERDMRQPPSREQMRPMPGQPQGYIPGQVSSFNSSQRLTPQSSRSEFAAQRPTTPESGSISSRAPSIQPQSPKRRPGQPDDGRSIDEASFEESGPEISAPPERRRPNGFPPGDRREGSPRGLRPNTAQSNGSSVISRNEEFADERLRNAPPERRRPPMLSAQSSGQRSMGNDSEEFSAPRQSPPLPSSLQSGRRSQDATPQIPGSFLLDSDSPVLKPNMQPEPQLPAQVAPPEIPKAREPKPAPPEMSKAREPKVTTPAPEVSATEPEVALPVQPLSPLSPTEDESRPGLGPMVKKKQAKEVANAFRKAAFAYTAFKPRAGGAGEKLLAKDEPKLSNEPDGISGVVPAPSLRAVVDKEKESVRSPTPDRSSKERPTINTGEVPSVTVSSPMSPGPRTKLADAAARAQSRSPSPEKPKTQAENETEVRKQKRRSNHQARYLSKLGIDPNILEGRGLDFESTLIDFGWGSSELQSKKIDLLEADIRREIGRVEAGSWLGHLEQKDERVEAVERMLDRAIAECDELEGLLTLYNVELSSLNDDIAFIEAQSQGLQVQTANQKLLQTELQQLVDTISITPYQLEPLKRAPIGKPEGLEAIETSLLLLYKAMVTIDPALAQGSRSSAVDDPSKFTSTSGFNNSELASMRALQEKRDRYLNESALFLDRLKQFMDMTFGAALLNTQDALARQKAGGSKASTKLDVAAHDLARNLLWQYSPLLLFAKEIDRASWDELIRMYQSRARPIYQDEIRDNVLAWKKIARKPTGDEQDLLFTTQEKEAESLTGAARKLTVKRSQTLARGLRSASNEKESKIDKSQNGRLHAFETFAGVLDEVSPLIFTEQNFVTDFFHATSAENLDFYDAVNLTPPESRRGTNLFTRKQFEPDREMAKRVMELMEEMYSSWPTDLQNLVEWAVKADPLQGVGIMCAIDRKLVELEDTNQEFLNRTLGKIHERLTGLFTRFVDEQVRAIEDTKVKIKKRKGVIAFIKTFPHFSLAIENMLPSSDDPERLDVRIMVDDAYQKINKAMFESLKVIAKESPAVMATQGQGDPEDKEALNYHILLIENMNHYMEEVDERADVVLVEWRAKAADEMNEHLALYVDAVIRRPLGKLLEFLESTESLLASLPSGTPPSSLASRSSHSRSLFRKLVSSHDPKELRRGIDALKKRVDKHFGDADDPGLSRNLVAKVLKECEKKYGEVWERTVEVNQEVYGGEVEVEWRVEDVAAGFRR</sequence>
<evidence type="ECO:0000256" key="2">
    <source>
        <dbReference type="ARBA" id="ARBA00022448"/>
    </source>
</evidence>
<dbReference type="Gene3D" id="2.30.29.90">
    <property type="match status" value="1"/>
</dbReference>
<organism evidence="8 9">
    <name type="scientific">Lepidopterella palustris CBS 459.81</name>
    <dbReference type="NCBI Taxonomy" id="1314670"/>
    <lineage>
        <taxon>Eukaryota</taxon>
        <taxon>Fungi</taxon>
        <taxon>Dikarya</taxon>
        <taxon>Ascomycota</taxon>
        <taxon>Pezizomycotina</taxon>
        <taxon>Dothideomycetes</taxon>
        <taxon>Pleosporomycetidae</taxon>
        <taxon>Mytilinidiales</taxon>
        <taxon>Argynnaceae</taxon>
        <taxon>Lepidopterella</taxon>
    </lineage>
</organism>
<dbReference type="FunFam" id="2.30.29.90:FF:000003">
    <property type="entry name" value="Exocyst complex component Sec3"/>
    <property type="match status" value="1"/>
</dbReference>
<feature type="compositionally biased region" description="Low complexity" evidence="6">
    <location>
        <begin position="33"/>
        <end position="44"/>
    </location>
</feature>
<keyword evidence="9" id="KW-1185">Reference proteome</keyword>
<evidence type="ECO:0000256" key="4">
    <source>
        <dbReference type="ARBA" id="ARBA00023054"/>
    </source>
</evidence>
<evidence type="ECO:0000256" key="3">
    <source>
        <dbReference type="ARBA" id="ARBA00022483"/>
    </source>
</evidence>
<feature type="compositionally biased region" description="Basic and acidic residues" evidence="6">
    <location>
        <begin position="400"/>
        <end position="409"/>
    </location>
</feature>
<dbReference type="Pfam" id="PF09763">
    <property type="entry name" value="Sec3_CC"/>
    <property type="match status" value="1"/>
</dbReference>
<reference evidence="8 9" key="1">
    <citation type="journal article" date="2016" name="Nat. Commun.">
        <title>Ectomycorrhizal ecology is imprinted in the genome of the dominant symbiotic fungus Cenococcum geophilum.</title>
        <authorList>
            <consortium name="DOE Joint Genome Institute"/>
            <person name="Peter M."/>
            <person name="Kohler A."/>
            <person name="Ohm R.A."/>
            <person name="Kuo A."/>
            <person name="Krutzmann J."/>
            <person name="Morin E."/>
            <person name="Arend M."/>
            <person name="Barry K.W."/>
            <person name="Binder M."/>
            <person name="Choi C."/>
            <person name="Clum A."/>
            <person name="Copeland A."/>
            <person name="Grisel N."/>
            <person name="Haridas S."/>
            <person name="Kipfer T."/>
            <person name="LaButti K."/>
            <person name="Lindquist E."/>
            <person name="Lipzen A."/>
            <person name="Maire R."/>
            <person name="Meier B."/>
            <person name="Mihaltcheva S."/>
            <person name="Molinier V."/>
            <person name="Murat C."/>
            <person name="Poggeler S."/>
            <person name="Quandt C.A."/>
            <person name="Sperisen C."/>
            <person name="Tritt A."/>
            <person name="Tisserant E."/>
            <person name="Crous P.W."/>
            <person name="Henrissat B."/>
            <person name="Nehls U."/>
            <person name="Egli S."/>
            <person name="Spatafora J.W."/>
            <person name="Grigoriev I.V."/>
            <person name="Martin F.M."/>
        </authorList>
    </citation>
    <scope>NUCLEOTIDE SEQUENCE [LARGE SCALE GENOMIC DNA]</scope>
    <source>
        <strain evidence="8 9">CBS 459.81</strain>
    </source>
</reference>
<proteinExistence type="inferred from homology"/>
<dbReference type="Proteomes" id="UP000250266">
    <property type="component" value="Unassembled WGS sequence"/>
</dbReference>
<gene>
    <name evidence="8" type="ORF">K432DRAFT_334895</name>
</gene>
<dbReference type="PANTHER" id="PTHR16092">
    <property type="entry name" value="SEC3/SYNTAXIN-RELATED"/>
    <property type="match status" value="1"/>
</dbReference>
<name>A0A8E2E3T1_9PEZI</name>
<feature type="compositionally biased region" description="Basic and acidic residues" evidence="6">
    <location>
        <begin position="460"/>
        <end position="478"/>
    </location>
</feature>
<protein>
    <recommendedName>
        <fullName evidence="7">Exocyst complex component Sec3 PIP2-binding N-terminal domain-containing protein</fullName>
    </recommendedName>
</protein>
<dbReference type="InterPro" id="IPR019160">
    <property type="entry name" value="Sec3_CC"/>
</dbReference>
<keyword evidence="3" id="KW-0268">Exocytosis</keyword>
<feature type="region of interest" description="Disordered" evidence="6">
    <location>
        <begin position="638"/>
        <end position="758"/>
    </location>
</feature>
<keyword evidence="4 5" id="KW-0175">Coiled coil</keyword>
<dbReference type="SMART" id="SM01313">
    <property type="entry name" value="Sec3-PIP2_bind"/>
    <property type="match status" value="1"/>
</dbReference>
<comment type="similarity">
    <text evidence="1">Belongs to the SEC3 family.</text>
</comment>
<dbReference type="OrthoDB" id="27109at2759"/>
<feature type="compositionally biased region" description="Polar residues" evidence="6">
    <location>
        <begin position="483"/>
        <end position="494"/>
    </location>
</feature>
<feature type="domain" description="Exocyst complex component Sec3 PIP2-binding N-terminal" evidence="7">
    <location>
        <begin position="100"/>
        <end position="201"/>
    </location>
</feature>
<evidence type="ECO:0000256" key="6">
    <source>
        <dbReference type="SAM" id="MobiDB-lite"/>
    </source>
</evidence>
<dbReference type="InterPro" id="IPR048628">
    <property type="entry name" value="Sec3_C"/>
</dbReference>
<dbReference type="PANTHER" id="PTHR16092:SF14">
    <property type="entry name" value="EXOCYST COMPLEX COMPONENT 1 ISOFORM X1"/>
    <property type="match status" value="1"/>
</dbReference>
<feature type="region of interest" description="Disordered" evidence="6">
    <location>
        <begin position="208"/>
        <end position="623"/>
    </location>
</feature>
<evidence type="ECO:0000313" key="9">
    <source>
        <dbReference type="Proteomes" id="UP000250266"/>
    </source>
</evidence>
<feature type="coiled-coil region" evidence="5">
    <location>
        <begin position="822"/>
        <end position="849"/>
    </location>
</feature>
<evidence type="ECO:0000259" key="7">
    <source>
        <dbReference type="SMART" id="SM01313"/>
    </source>
</evidence>
<dbReference type="GO" id="GO:0006893">
    <property type="term" value="P:Golgi to plasma membrane transport"/>
    <property type="evidence" value="ECO:0007669"/>
    <property type="project" value="TreeGrafter"/>
</dbReference>
<dbReference type="Pfam" id="PF15277">
    <property type="entry name" value="Sec3-PIP2_bind"/>
    <property type="match status" value="1"/>
</dbReference>
<feature type="compositionally biased region" description="Basic and acidic residues" evidence="6">
    <location>
        <begin position="735"/>
        <end position="750"/>
    </location>
</feature>
<dbReference type="InterPro" id="IPR028258">
    <property type="entry name" value="Sec3-PIP2_bind"/>
</dbReference>
<dbReference type="CDD" id="cd13315">
    <property type="entry name" value="PH_Sec3"/>
    <property type="match status" value="1"/>
</dbReference>
<evidence type="ECO:0000256" key="1">
    <source>
        <dbReference type="ARBA" id="ARBA00006518"/>
    </source>
</evidence>
<keyword evidence="2" id="KW-0813">Transport</keyword>
<dbReference type="GO" id="GO:0005546">
    <property type="term" value="F:phosphatidylinositol-4,5-bisphosphate binding"/>
    <property type="evidence" value="ECO:0007669"/>
    <property type="project" value="TreeGrafter"/>
</dbReference>
<accession>A0A8E2E3T1</accession>
<dbReference type="GO" id="GO:0000145">
    <property type="term" value="C:exocyst"/>
    <property type="evidence" value="ECO:0007669"/>
    <property type="project" value="InterPro"/>
</dbReference>
<feature type="compositionally biased region" description="Low complexity" evidence="6">
    <location>
        <begin position="705"/>
        <end position="729"/>
    </location>
</feature>
<dbReference type="GO" id="GO:0005886">
    <property type="term" value="C:plasma membrane"/>
    <property type="evidence" value="ECO:0007669"/>
    <property type="project" value="TreeGrafter"/>
</dbReference>
<dbReference type="Pfam" id="PF20654">
    <property type="entry name" value="Sec3_C-term"/>
    <property type="match status" value="1"/>
</dbReference>
<feature type="compositionally biased region" description="Polar residues" evidence="6">
    <location>
        <begin position="448"/>
        <end position="459"/>
    </location>
</feature>
<feature type="compositionally biased region" description="Basic and acidic residues" evidence="6">
    <location>
        <begin position="650"/>
        <end position="660"/>
    </location>
</feature>
<dbReference type="EMBL" id="KV745171">
    <property type="protein sequence ID" value="OCK76882.1"/>
    <property type="molecule type" value="Genomic_DNA"/>
</dbReference>
<dbReference type="GO" id="GO:0006887">
    <property type="term" value="P:exocytosis"/>
    <property type="evidence" value="ECO:0007669"/>
    <property type="project" value="UniProtKB-KW"/>
</dbReference>
<feature type="compositionally biased region" description="Basic and acidic residues" evidence="6">
    <location>
        <begin position="47"/>
        <end position="59"/>
    </location>
</feature>
<evidence type="ECO:0000256" key="5">
    <source>
        <dbReference type="SAM" id="Coils"/>
    </source>
</evidence>
<feature type="compositionally biased region" description="Polar residues" evidence="6">
    <location>
        <begin position="9"/>
        <end position="19"/>
    </location>
</feature>
<feature type="region of interest" description="Disordered" evidence="6">
    <location>
        <begin position="1"/>
        <end position="65"/>
    </location>
</feature>
<feature type="compositionally biased region" description="Polar residues" evidence="6">
    <location>
        <begin position="351"/>
        <end position="394"/>
    </location>
</feature>
<evidence type="ECO:0000313" key="8">
    <source>
        <dbReference type="EMBL" id="OCK76882.1"/>
    </source>
</evidence>